<feature type="non-terminal residue" evidence="2">
    <location>
        <position position="60"/>
    </location>
</feature>
<protein>
    <submittedName>
        <fullName evidence="2">Uncharacterized protein</fullName>
    </submittedName>
</protein>
<evidence type="ECO:0000313" key="1">
    <source>
        <dbReference type="EMBL" id="CAF4437383.1"/>
    </source>
</evidence>
<reference evidence="2" key="1">
    <citation type="submission" date="2021-02" db="EMBL/GenBank/DDBJ databases">
        <authorList>
            <person name="Nowell W R."/>
        </authorList>
    </citation>
    <scope>NUCLEOTIDE SEQUENCE</scope>
</reference>
<evidence type="ECO:0000313" key="5">
    <source>
        <dbReference type="Proteomes" id="UP000681967"/>
    </source>
</evidence>
<organism evidence="2 5">
    <name type="scientific">Rotaria magnacalcarata</name>
    <dbReference type="NCBI Taxonomy" id="392030"/>
    <lineage>
        <taxon>Eukaryota</taxon>
        <taxon>Metazoa</taxon>
        <taxon>Spiralia</taxon>
        <taxon>Gnathifera</taxon>
        <taxon>Rotifera</taxon>
        <taxon>Eurotatoria</taxon>
        <taxon>Bdelloidea</taxon>
        <taxon>Philodinida</taxon>
        <taxon>Philodinidae</taxon>
        <taxon>Rotaria</taxon>
    </lineage>
</organism>
<feature type="non-terminal residue" evidence="2">
    <location>
        <position position="1"/>
    </location>
</feature>
<dbReference type="EMBL" id="CAJOBH010063624">
    <property type="protein sequence ID" value="CAF4437383.1"/>
    <property type="molecule type" value="Genomic_DNA"/>
</dbReference>
<name>A0A8S2WGR7_9BILA</name>
<accession>A0A8S2WGR7</accession>
<dbReference type="Proteomes" id="UP000681720">
    <property type="component" value="Unassembled WGS sequence"/>
</dbReference>
<dbReference type="EMBL" id="CAJOBJ010165192">
    <property type="protein sequence ID" value="CAF4861650.1"/>
    <property type="molecule type" value="Genomic_DNA"/>
</dbReference>
<comment type="caution">
    <text evidence="2">The sequence shown here is derived from an EMBL/GenBank/DDBJ whole genome shotgun (WGS) entry which is preliminary data.</text>
</comment>
<gene>
    <name evidence="1" type="ORF">BYL167_LOCUS33166</name>
    <name evidence="2" type="ORF">BYL167_LOCUS33552</name>
    <name evidence="3" type="ORF">GIL414_LOCUS49918</name>
    <name evidence="4" type="ORF">GIL414_LOCUS52274</name>
</gene>
<dbReference type="Proteomes" id="UP000681967">
    <property type="component" value="Unassembled WGS sequence"/>
</dbReference>
<proteinExistence type="predicted"/>
<dbReference type="EMBL" id="CAJOBH010065538">
    <property type="protein sequence ID" value="CAF4446407.1"/>
    <property type="molecule type" value="Genomic_DNA"/>
</dbReference>
<dbReference type="AlphaFoldDB" id="A0A8S2WGR7"/>
<evidence type="ECO:0000313" key="3">
    <source>
        <dbReference type="EMBL" id="CAF4861650.1"/>
    </source>
</evidence>
<evidence type="ECO:0000313" key="2">
    <source>
        <dbReference type="EMBL" id="CAF4446407.1"/>
    </source>
</evidence>
<sequence length="60" mass="6959">MDENKSIDSDSLQTNTYYRAQNLNADDLYRLRMNLNGIISINRYLDLCKTIEEAISEVSL</sequence>
<evidence type="ECO:0000313" key="4">
    <source>
        <dbReference type="EMBL" id="CAF4909989.1"/>
    </source>
</evidence>
<dbReference type="EMBL" id="CAJOBJ010178660">
    <property type="protein sequence ID" value="CAF4909989.1"/>
    <property type="molecule type" value="Genomic_DNA"/>
</dbReference>